<evidence type="ECO:0000313" key="2">
    <source>
        <dbReference type="Proteomes" id="UP000306319"/>
    </source>
</evidence>
<name>A0AC61RLB9_9BACT</name>
<sequence>MEGRKMPASTVTTILLHRLAHQRKMEEYEEACRKALDELKKDEKYSDFDSRIQAHEEAKSKGNEYDKEFDKIVDGLTEAYSDVRRKQAQVTTEVEIQPMTRKELDDIVDVVGTEGTITISHAAGCFEQERIQFLGMLTNYFTNQQR</sequence>
<accession>A0AC61RLB9</accession>
<evidence type="ECO:0000313" key="1">
    <source>
        <dbReference type="EMBL" id="TGY79773.1"/>
    </source>
</evidence>
<proteinExistence type="predicted"/>
<keyword evidence="2" id="KW-1185">Reference proteome</keyword>
<protein>
    <submittedName>
        <fullName evidence="1">Uncharacterized protein</fullName>
    </submittedName>
</protein>
<dbReference type="EMBL" id="SRYB01000005">
    <property type="protein sequence ID" value="TGY79773.1"/>
    <property type="molecule type" value="Genomic_DNA"/>
</dbReference>
<organism evidence="1 2">
    <name type="scientific">Lepagella muris</name>
    <dbReference type="NCBI Taxonomy" id="3032870"/>
    <lineage>
        <taxon>Bacteria</taxon>
        <taxon>Pseudomonadati</taxon>
        <taxon>Bacteroidota</taxon>
        <taxon>Bacteroidia</taxon>
        <taxon>Bacteroidales</taxon>
        <taxon>Muribaculaceae</taxon>
        <taxon>Lepagella</taxon>
    </lineage>
</organism>
<dbReference type="Proteomes" id="UP000306319">
    <property type="component" value="Unassembled WGS sequence"/>
</dbReference>
<comment type="caution">
    <text evidence="1">The sequence shown here is derived from an EMBL/GenBank/DDBJ whole genome shotgun (WGS) entry which is preliminary data.</text>
</comment>
<reference evidence="1" key="1">
    <citation type="submission" date="2019-04" db="EMBL/GenBank/DDBJ databases">
        <title>Microbes associate with the intestines of laboratory mice.</title>
        <authorList>
            <person name="Navarre W."/>
            <person name="Wong E."/>
            <person name="Huang K."/>
            <person name="Tropini C."/>
            <person name="Ng K."/>
            <person name="Yu B."/>
        </authorList>
    </citation>
    <scope>NUCLEOTIDE SEQUENCE</scope>
    <source>
        <strain evidence="1">NM04_E33</strain>
    </source>
</reference>
<gene>
    <name evidence="1" type="ORF">E5331_05195</name>
</gene>